<dbReference type="AlphaFoldDB" id="A0A5A7QK89"/>
<accession>A0A5A7QK89</accession>
<proteinExistence type="predicted"/>
<feature type="region of interest" description="Disordered" evidence="1">
    <location>
        <begin position="48"/>
        <end position="78"/>
    </location>
</feature>
<dbReference type="EMBL" id="BKCP01007182">
    <property type="protein sequence ID" value="GER45386.1"/>
    <property type="molecule type" value="Genomic_DNA"/>
</dbReference>
<organism evidence="2 3">
    <name type="scientific">Striga asiatica</name>
    <name type="common">Asiatic witchweed</name>
    <name type="synonym">Buchnera asiatica</name>
    <dbReference type="NCBI Taxonomy" id="4170"/>
    <lineage>
        <taxon>Eukaryota</taxon>
        <taxon>Viridiplantae</taxon>
        <taxon>Streptophyta</taxon>
        <taxon>Embryophyta</taxon>
        <taxon>Tracheophyta</taxon>
        <taxon>Spermatophyta</taxon>
        <taxon>Magnoliopsida</taxon>
        <taxon>eudicotyledons</taxon>
        <taxon>Gunneridae</taxon>
        <taxon>Pentapetalae</taxon>
        <taxon>asterids</taxon>
        <taxon>lamiids</taxon>
        <taxon>Lamiales</taxon>
        <taxon>Orobanchaceae</taxon>
        <taxon>Buchnereae</taxon>
        <taxon>Striga</taxon>
    </lineage>
</organism>
<reference evidence="3" key="1">
    <citation type="journal article" date="2019" name="Curr. Biol.">
        <title>Genome Sequence of Striga asiatica Provides Insight into the Evolution of Plant Parasitism.</title>
        <authorList>
            <person name="Yoshida S."/>
            <person name="Kim S."/>
            <person name="Wafula E.K."/>
            <person name="Tanskanen J."/>
            <person name="Kim Y.M."/>
            <person name="Honaas L."/>
            <person name="Yang Z."/>
            <person name="Spallek T."/>
            <person name="Conn C.E."/>
            <person name="Ichihashi Y."/>
            <person name="Cheong K."/>
            <person name="Cui S."/>
            <person name="Der J.P."/>
            <person name="Gundlach H."/>
            <person name="Jiao Y."/>
            <person name="Hori C."/>
            <person name="Ishida J.K."/>
            <person name="Kasahara H."/>
            <person name="Kiba T."/>
            <person name="Kim M.S."/>
            <person name="Koo N."/>
            <person name="Laohavisit A."/>
            <person name="Lee Y.H."/>
            <person name="Lumba S."/>
            <person name="McCourt P."/>
            <person name="Mortimer J.C."/>
            <person name="Mutuku J.M."/>
            <person name="Nomura T."/>
            <person name="Sasaki-Sekimoto Y."/>
            <person name="Seto Y."/>
            <person name="Wang Y."/>
            <person name="Wakatake T."/>
            <person name="Sakakibara H."/>
            <person name="Demura T."/>
            <person name="Yamaguchi S."/>
            <person name="Yoneyama K."/>
            <person name="Manabe R.I."/>
            <person name="Nelson D.C."/>
            <person name="Schulman A.H."/>
            <person name="Timko M.P."/>
            <person name="dePamphilis C.W."/>
            <person name="Choi D."/>
            <person name="Shirasu K."/>
        </authorList>
    </citation>
    <scope>NUCLEOTIDE SEQUENCE [LARGE SCALE GENOMIC DNA]</scope>
    <source>
        <strain evidence="3">cv. UVA1</strain>
    </source>
</reference>
<feature type="compositionally biased region" description="Basic and acidic residues" evidence="1">
    <location>
        <begin position="48"/>
        <end position="60"/>
    </location>
</feature>
<comment type="caution">
    <text evidence="2">The sequence shown here is derived from an EMBL/GenBank/DDBJ whole genome shotgun (WGS) entry which is preliminary data.</text>
</comment>
<protein>
    <submittedName>
        <fullName evidence="2">Glutamate synthase 1</fullName>
    </submittedName>
</protein>
<sequence>MAVVVSSLAEGGEMQRCAVVRFFVRVFFLRRSLGGCLLFSASSPMFDKEGNKTELTDGSKEPQPAVRTTPPPEHENRTVIFPFRPKLEQPIMNVPQQVHQHPVQENRRISPKIPPQPLYLHHALPVHGHRKHPILPTKLHQNIVINPRLTKSHPSRVKSLPREILPTRDKPEFRRGPTIRTAISGLGLSFNFTEN</sequence>
<name>A0A5A7QK89_STRAF</name>
<gene>
    <name evidence="2" type="ORF">STAS_22333</name>
</gene>
<dbReference type="Proteomes" id="UP000325081">
    <property type="component" value="Unassembled WGS sequence"/>
</dbReference>
<keyword evidence="3" id="KW-1185">Reference proteome</keyword>
<evidence type="ECO:0000313" key="2">
    <source>
        <dbReference type="EMBL" id="GER45386.1"/>
    </source>
</evidence>
<evidence type="ECO:0000313" key="3">
    <source>
        <dbReference type="Proteomes" id="UP000325081"/>
    </source>
</evidence>
<evidence type="ECO:0000256" key="1">
    <source>
        <dbReference type="SAM" id="MobiDB-lite"/>
    </source>
</evidence>